<dbReference type="SUPFAM" id="SSF143100">
    <property type="entry name" value="TTHA1013/TTHA0281-like"/>
    <property type="match status" value="1"/>
</dbReference>
<dbReference type="EMBL" id="JAPTHD010000003">
    <property type="protein sequence ID" value="MDV5823756.1"/>
    <property type="molecule type" value="Genomic_DNA"/>
</dbReference>
<evidence type="ECO:0000313" key="3">
    <source>
        <dbReference type="Proteomes" id="UP001185984"/>
    </source>
</evidence>
<feature type="domain" description="DUF1902" evidence="1">
    <location>
        <begin position="10"/>
        <end position="75"/>
    </location>
</feature>
<accession>A0ABU3ZW82</accession>
<proteinExistence type="predicted"/>
<name>A0ABU3ZW82_9SPHN</name>
<comment type="caution">
    <text evidence="2">The sequence shown here is derived from an EMBL/GenBank/DDBJ whole genome shotgun (WGS) entry which is preliminary data.</text>
</comment>
<dbReference type="Gene3D" id="3.30.2390.10">
    <property type="entry name" value="TTHA1013-like"/>
    <property type="match status" value="1"/>
</dbReference>
<organism evidence="2 3">
    <name type="scientific">Sphingobium naphthae</name>
    <dbReference type="NCBI Taxonomy" id="1886786"/>
    <lineage>
        <taxon>Bacteria</taxon>
        <taxon>Pseudomonadati</taxon>
        <taxon>Pseudomonadota</taxon>
        <taxon>Alphaproteobacteria</taxon>
        <taxon>Sphingomonadales</taxon>
        <taxon>Sphingomonadaceae</taxon>
        <taxon>Sphingobium</taxon>
    </lineage>
</organism>
<sequence>MKPEPILSVQVAVEWDDEAGVWVATSDDVPGLTAEHADFRALQGIVLELIPVLLVENDMLPDLHGQQQLPVHIAASALAKGKALVAA</sequence>
<dbReference type="Pfam" id="PF08972">
    <property type="entry name" value="DUF1902"/>
    <property type="match status" value="1"/>
</dbReference>
<protein>
    <submittedName>
        <fullName evidence="2">DUF1902 domain-containing protein</fullName>
    </submittedName>
</protein>
<keyword evidence="3" id="KW-1185">Reference proteome</keyword>
<dbReference type="RefSeq" id="WP_293921853.1">
    <property type="nucleotide sequence ID" value="NZ_JAPTHD010000003.1"/>
</dbReference>
<gene>
    <name evidence="2" type="ORF">O0R41_09125</name>
</gene>
<dbReference type="InterPro" id="IPR035069">
    <property type="entry name" value="TTHA1013/TTHA0281-like"/>
</dbReference>
<evidence type="ECO:0000313" key="2">
    <source>
        <dbReference type="EMBL" id="MDV5823756.1"/>
    </source>
</evidence>
<reference evidence="3" key="1">
    <citation type="journal article" date="2022" name="J Environ Chem Eng">
        <title>Biodegradation of petroleum oil using a constructed nonpathogenic and heavy metal-tolerant bacterial consortium isolated from marine sponges.</title>
        <authorList>
            <person name="Dechsakulwatana C."/>
            <person name="Rungsihiranrut A."/>
            <person name="Muangchinda C."/>
            <person name="Ningthoujam R."/>
            <person name="Klankeo P."/>
            <person name="Pinyakong O."/>
        </authorList>
    </citation>
    <scope>NUCLEOTIDE SEQUENCE [LARGE SCALE GENOMIC DNA]</scope>
    <source>
        <strain evidence="3">MO2-4</strain>
    </source>
</reference>
<dbReference type="Proteomes" id="UP001185984">
    <property type="component" value="Unassembled WGS sequence"/>
</dbReference>
<dbReference type="InterPro" id="IPR015066">
    <property type="entry name" value="DUF1902"/>
</dbReference>
<evidence type="ECO:0000259" key="1">
    <source>
        <dbReference type="Pfam" id="PF08972"/>
    </source>
</evidence>